<evidence type="ECO:0000313" key="3">
    <source>
        <dbReference type="Proteomes" id="UP000621500"/>
    </source>
</evidence>
<feature type="region of interest" description="Disordered" evidence="1">
    <location>
        <begin position="227"/>
        <end position="272"/>
    </location>
</feature>
<organism evidence="2 3">
    <name type="scientific">Plantactinospora mayteni</name>
    <dbReference type="NCBI Taxonomy" id="566021"/>
    <lineage>
        <taxon>Bacteria</taxon>
        <taxon>Bacillati</taxon>
        <taxon>Actinomycetota</taxon>
        <taxon>Actinomycetes</taxon>
        <taxon>Micromonosporales</taxon>
        <taxon>Micromonosporaceae</taxon>
        <taxon>Plantactinospora</taxon>
    </lineage>
</organism>
<dbReference type="RefSeq" id="WP_203859698.1">
    <property type="nucleotide sequence ID" value="NZ_BAAAZQ010000010.1"/>
</dbReference>
<sequence>MTEDEKVIGEMADGGIVEALRWAAASAHRRAWADFDPETGHNQTVLGIATHTLLVDRQDRVFRLERYIAKDDGRDRDLLVAGLLPVEHDSLPAVAGVERADLNNSPAWRHGRYRWFLSSFEYGKVHDIAWGRKSPTKRKIAAQTGTDNLDQFVLPGTYEEPLGQTLNTVTLRELLQANERDSVVNIVLAHSIDPHSGAAELYVGKPRLNVDGGRPWVWLRSLLSGDGGTGSGVKPEAPVPTGPVRDADVPDAPVRLRPSVAGKESAVESSGR</sequence>
<accession>A0ABQ4EUA0</accession>
<reference evidence="2 3" key="1">
    <citation type="submission" date="2021-01" db="EMBL/GenBank/DDBJ databases">
        <title>Whole genome shotgun sequence of Plantactinospora mayteni NBRC 109088.</title>
        <authorList>
            <person name="Komaki H."/>
            <person name="Tamura T."/>
        </authorList>
    </citation>
    <scope>NUCLEOTIDE SEQUENCE [LARGE SCALE GENOMIC DNA]</scope>
    <source>
        <strain evidence="2 3">NBRC 109088</strain>
    </source>
</reference>
<dbReference type="Proteomes" id="UP000621500">
    <property type="component" value="Unassembled WGS sequence"/>
</dbReference>
<protein>
    <submittedName>
        <fullName evidence="2">Uncharacterized protein</fullName>
    </submittedName>
</protein>
<proteinExistence type="predicted"/>
<name>A0ABQ4EUA0_9ACTN</name>
<evidence type="ECO:0000256" key="1">
    <source>
        <dbReference type="SAM" id="MobiDB-lite"/>
    </source>
</evidence>
<dbReference type="EMBL" id="BONX01000033">
    <property type="protein sequence ID" value="GIG98238.1"/>
    <property type="molecule type" value="Genomic_DNA"/>
</dbReference>
<keyword evidence="3" id="KW-1185">Reference proteome</keyword>
<evidence type="ECO:0000313" key="2">
    <source>
        <dbReference type="EMBL" id="GIG98238.1"/>
    </source>
</evidence>
<gene>
    <name evidence="2" type="ORF">Pma05_48110</name>
</gene>
<comment type="caution">
    <text evidence="2">The sequence shown here is derived from an EMBL/GenBank/DDBJ whole genome shotgun (WGS) entry which is preliminary data.</text>
</comment>